<evidence type="ECO:0000313" key="2">
    <source>
        <dbReference type="EMBL" id="TDG37995.1"/>
    </source>
</evidence>
<accession>A0A4R5MR21</accession>
<protein>
    <recommendedName>
        <fullName evidence="4">DUF3078 domain-containing protein</fullName>
    </recommendedName>
</protein>
<comment type="caution">
    <text evidence="2">The sequence shown here is derived from an EMBL/GenBank/DDBJ whole genome shotgun (WGS) entry which is preliminary data.</text>
</comment>
<proteinExistence type="predicted"/>
<reference evidence="2 3" key="1">
    <citation type="submission" date="2019-02" db="EMBL/GenBank/DDBJ databases">
        <title>Pedobacter sp. nov., a novel speices isolated from soil of pinguins habitat in Antarcitica.</title>
        <authorList>
            <person name="He R.-H."/>
        </authorList>
    </citation>
    <scope>NUCLEOTIDE SEQUENCE [LARGE SCALE GENOMIC DNA]</scope>
    <source>
        <strain evidence="2 3">E01020</strain>
    </source>
</reference>
<feature type="chain" id="PRO_5020409395" description="DUF3078 domain-containing protein" evidence="1">
    <location>
        <begin position="23"/>
        <end position="293"/>
    </location>
</feature>
<dbReference type="OrthoDB" id="871919at2"/>
<sequence>MKLNIYLPIICLLFFCSKFVSAQTDSTETDISSKKTPYFKASLNFLTNNVYQGRTDSVKVPYLTASFAYYLKNGLNINVSESFQTNTSKFDNFAVDLGYDHDLSDEWALTVDLNKSFYNKNSTSIRSAVLADLDAEIIYDPGFLTFNLSAGLAFASKTDYTTALSVSHWFALDKAEHLSIVPQFMVNAGTQNFYTDYRKKTGKRKLIAITNYTVANNTGFAILDYEIDAPITWANKSWSFFLDPVFAIPVHPITTTTTSTVSYLDKTKNTTKTNTENLKGVFYASVGIDFKFK</sequence>
<evidence type="ECO:0000256" key="1">
    <source>
        <dbReference type="SAM" id="SignalP"/>
    </source>
</evidence>
<evidence type="ECO:0008006" key="4">
    <source>
        <dbReference type="Google" id="ProtNLM"/>
    </source>
</evidence>
<gene>
    <name evidence="2" type="ORF">EZJ43_02580</name>
</gene>
<dbReference type="Proteomes" id="UP000295668">
    <property type="component" value="Unassembled WGS sequence"/>
</dbReference>
<organism evidence="2 3">
    <name type="scientific">Pedobacter changchengzhani</name>
    <dbReference type="NCBI Taxonomy" id="2529274"/>
    <lineage>
        <taxon>Bacteria</taxon>
        <taxon>Pseudomonadati</taxon>
        <taxon>Bacteroidota</taxon>
        <taxon>Sphingobacteriia</taxon>
        <taxon>Sphingobacteriales</taxon>
        <taxon>Sphingobacteriaceae</taxon>
        <taxon>Pedobacter</taxon>
    </lineage>
</organism>
<dbReference type="EMBL" id="SJCY01000001">
    <property type="protein sequence ID" value="TDG37995.1"/>
    <property type="molecule type" value="Genomic_DNA"/>
</dbReference>
<dbReference type="RefSeq" id="WP_133261090.1">
    <property type="nucleotide sequence ID" value="NZ_SJCY01000001.1"/>
</dbReference>
<name>A0A4R5MR21_9SPHI</name>
<evidence type="ECO:0000313" key="3">
    <source>
        <dbReference type="Proteomes" id="UP000295668"/>
    </source>
</evidence>
<dbReference type="AlphaFoldDB" id="A0A4R5MR21"/>
<feature type="signal peptide" evidence="1">
    <location>
        <begin position="1"/>
        <end position="22"/>
    </location>
</feature>
<keyword evidence="3" id="KW-1185">Reference proteome</keyword>
<keyword evidence="1" id="KW-0732">Signal</keyword>